<feature type="transmembrane region" description="Helical" evidence="1">
    <location>
        <begin position="61"/>
        <end position="80"/>
    </location>
</feature>
<reference evidence="2" key="1">
    <citation type="journal article" date="2020" name="Nature">
        <title>Giant virus diversity and host interactions through global metagenomics.</title>
        <authorList>
            <person name="Schulz F."/>
            <person name="Roux S."/>
            <person name="Paez-Espino D."/>
            <person name="Jungbluth S."/>
            <person name="Walsh D.A."/>
            <person name="Denef V.J."/>
            <person name="McMahon K.D."/>
            <person name="Konstantinidis K.T."/>
            <person name="Eloe-Fadrosh E.A."/>
            <person name="Kyrpides N.C."/>
            <person name="Woyke T."/>
        </authorList>
    </citation>
    <scope>NUCLEOTIDE SEQUENCE</scope>
    <source>
        <strain evidence="2">GVMAG-M-3300025727-45</strain>
    </source>
</reference>
<feature type="transmembrane region" description="Helical" evidence="1">
    <location>
        <begin position="29"/>
        <end position="49"/>
    </location>
</feature>
<accession>A0A6C0J1I8</accession>
<dbReference type="EMBL" id="MN740310">
    <property type="protein sequence ID" value="QHT99524.1"/>
    <property type="molecule type" value="Genomic_DNA"/>
</dbReference>
<proteinExistence type="predicted"/>
<keyword evidence="1" id="KW-1133">Transmembrane helix</keyword>
<evidence type="ECO:0000256" key="1">
    <source>
        <dbReference type="SAM" id="Phobius"/>
    </source>
</evidence>
<keyword evidence="1" id="KW-0472">Membrane</keyword>
<name>A0A6C0J1I8_9ZZZZ</name>
<keyword evidence="1" id="KW-0812">Transmembrane</keyword>
<sequence>MDSDAAINNILKFVESDNFINIIATLTDIIVYYAMLVPQLFSGGFLAVLSHGAAGDTISDALFLVLSLIMMGGDFIMLIINSGNFVINVGGAAINMFDEFAKINFNGGMEGLKKQLDDLFDELDKRSGFKNQIEQIFDTVMNLIDTGGNILSDFISMLVPNDSGVIKGVIGTAINALKMAVVAGRNFPSVFDVLVDLYSQIPENMRNLLESTEELEKFMVNIVDSFIFVLGKVKFIGEPTKTMLVDQKAGGIFDFLGFSGETTNDLPGLPGLPDLPDLPDVSAIGKAIGDAMEPLAPPSFSKINKMLSLPVVTVPSMSELKNQMDNMISQNINVEKILNSIVIPAPYELKKLILDILMMLRSMAPGAAELGNKVVPLTMCAIYFVEYAIKT</sequence>
<dbReference type="AlphaFoldDB" id="A0A6C0J1I8"/>
<organism evidence="2">
    <name type="scientific">viral metagenome</name>
    <dbReference type="NCBI Taxonomy" id="1070528"/>
    <lineage>
        <taxon>unclassified sequences</taxon>
        <taxon>metagenomes</taxon>
        <taxon>organismal metagenomes</taxon>
    </lineage>
</organism>
<evidence type="ECO:0000313" key="2">
    <source>
        <dbReference type="EMBL" id="QHT99524.1"/>
    </source>
</evidence>
<protein>
    <submittedName>
        <fullName evidence="2">Uncharacterized protein</fullName>
    </submittedName>
</protein>